<evidence type="ECO:0000313" key="4">
    <source>
        <dbReference type="Proteomes" id="UP001195483"/>
    </source>
</evidence>
<proteinExistence type="predicted"/>
<feature type="compositionally biased region" description="Polar residues" evidence="1">
    <location>
        <begin position="207"/>
        <end position="217"/>
    </location>
</feature>
<evidence type="ECO:0000256" key="1">
    <source>
        <dbReference type="SAM" id="MobiDB-lite"/>
    </source>
</evidence>
<sequence length="958" mass="105068">MFLVFYKSYGKSISQSTDDIDRLDAHEMVRRQALSPQEGALVPGSLTKGTELYLTTENVTSISKDKEGELLRAIFWASQNPELPSHNEKAALDLTPDTRHNNDAQHVLGGKKSMDADATSISQHRTTVIRHSDEGLTFDHRTLSPIPLPEYSDAKHQEHSWTPNVESKYSPTMVFPQSLAIQHPNTNEKHTVPSHTDMVGYGPIALPQTQGSESTASKDGPSAGQPENSPKSPTGRQIRLSTGGPGQSPRMSSTGPDGQQNIRPPLHGWQQSQPPKGSQGRPMGQWDQRLPPAHGNQQESPEVLQPNHMSQQDPRNQHGSNRRDPQERSDRPSDRLAQGWDQRGIGSFDGRTNILGSAGGSGIDLAGEALLNSNIGDTIGDHISDGLELMADHQMKMNQEGVSGRGLSWFQGDWSGRDVSRSGLAPRRSSDYPITENGSSSVMTDIIDSGPQRGPITDFHSNQHNTQMSGQFNSRNIPISPYNTESYDRRFPYDQTFTPSNGRDTLYPPNQNFRMRVQYDPQIGIGGYYEKDPRFMCQNPYDPLCMHYQKRGREMDIETGRSEMDIEGDEMDIEGPDAMNLLTSLGMSPNTTNLHALDINIKHNVLKTLRERFNVTSPQDMVKLSADPLLKHFMFSALSRSSIVAPGEYKVNLTAQEIEHLLASNNVSTGPPSPTKTEGNATQALFLSSEKSVPFNEGILQPKAERLVYNPSEENETAEKPEGPVQRANLTNGLGNSEAESNAQEAEHPAITDEKSEAGEDTGTGEKGEAAEATKSVTQEGSVSSDGKSNTEQVISNPNNPDTSDPNIQEASGSGTNSNSRSGTSQSGSGINSGQEQPNQVPTSKERFPAGLTFGIIVAVLIGMGIIIGPILCLLCKWWKEIQKKKRKKAAFKNRDISCNKIYDDMVLNDLGPNIPLTATNEEAYPSGHHKRYSDINTNKPESELLQSCRTDPRGRLP</sequence>
<protein>
    <submittedName>
        <fullName evidence="3">Uncharacterized protein</fullName>
    </submittedName>
</protein>
<keyword evidence="4" id="KW-1185">Reference proteome</keyword>
<name>A0AAE0W533_9BIVA</name>
<feature type="compositionally biased region" description="Polar residues" evidence="1">
    <location>
        <begin position="307"/>
        <end position="319"/>
    </location>
</feature>
<feature type="region of interest" description="Disordered" evidence="1">
    <location>
        <begin position="920"/>
        <end position="958"/>
    </location>
</feature>
<reference evidence="3" key="3">
    <citation type="submission" date="2023-05" db="EMBL/GenBank/DDBJ databases">
        <authorList>
            <person name="Smith C.H."/>
        </authorList>
    </citation>
    <scope>NUCLEOTIDE SEQUENCE</scope>
    <source>
        <strain evidence="3">CHS0354</strain>
        <tissue evidence="3">Mantle</tissue>
    </source>
</reference>
<feature type="compositionally biased region" description="Polar residues" evidence="1">
    <location>
        <begin position="832"/>
        <end position="843"/>
    </location>
</feature>
<feature type="compositionally biased region" description="Polar residues" evidence="1">
    <location>
        <begin position="225"/>
        <end position="235"/>
    </location>
</feature>
<accession>A0AAE0W533</accession>
<keyword evidence="2" id="KW-0812">Transmembrane</keyword>
<feature type="compositionally biased region" description="Basic and acidic residues" evidence="1">
    <location>
        <begin position="321"/>
        <end position="334"/>
    </location>
</feature>
<feature type="compositionally biased region" description="Polar residues" evidence="1">
    <location>
        <begin position="249"/>
        <end position="262"/>
    </location>
</feature>
<feature type="compositionally biased region" description="Low complexity" evidence="1">
    <location>
        <begin position="796"/>
        <end position="830"/>
    </location>
</feature>
<feature type="region of interest" description="Disordered" evidence="1">
    <location>
        <begin position="418"/>
        <end position="442"/>
    </location>
</feature>
<feature type="region of interest" description="Disordered" evidence="1">
    <location>
        <begin position="712"/>
        <end position="846"/>
    </location>
</feature>
<feature type="region of interest" description="Disordered" evidence="1">
    <location>
        <begin position="185"/>
        <end position="348"/>
    </location>
</feature>
<feature type="compositionally biased region" description="Polar residues" evidence="1">
    <location>
        <begin position="935"/>
        <end position="950"/>
    </location>
</feature>
<dbReference type="Proteomes" id="UP001195483">
    <property type="component" value="Unassembled WGS sequence"/>
</dbReference>
<evidence type="ECO:0000256" key="2">
    <source>
        <dbReference type="SAM" id="Phobius"/>
    </source>
</evidence>
<feature type="transmembrane region" description="Helical" evidence="2">
    <location>
        <begin position="852"/>
        <end position="879"/>
    </location>
</feature>
<keyword evidence="2" id="KW-1133">Transmembrane helix</keyword>
<feature type="compositionally biased region" description="Basic and acidic residues" evidence="1">
    <location>
        <begin position="745"/>
        <end position="772"/>
    </location>
</feature>
<reference evidence="3" key="1">
    <citation type="journal article" date="2021" name="Genome Biol. Evol.">
        <title>A High-Quality Reference Genome for a Parasitic Bivalve with Doubly Uniparental Inheritance (Bivalvia: Unionida).</title>
        <authorList>
            <person name="Smith C.H."/>
        </authorList>
    </citation>
    <scope>NUCLEOTIDE SEQUENCE</scope>
    <source>
        <strain evidence="3">CHS0354</strain>
    </source>
</reference>
<evidence type="ECO:0000313" key="3">
    <source>
        <dbReference type="EMBL" id="KAK3600540.1"/>
    </source>
</evidence>
<gene>
    <name evidence="3" type="ORF">CHS0354_036099</name>
</gene>
<organism evidence="3 4">
    <name type="scientific">Potamilus streckersoni</name>
    <dbReference type="NCBI Taxonomy" id="2493646"/>
    <lineage>
        <taxon>Eukaryota</taxon>
        <taxon>Metazoa</taxon>
        <taxon>Spiralia</taxon>
        <taxon>Lophotrochozoa</taxon>
        <taxon>Mollusca</taxon>
        <taxon>Bivalvia</taxon>
        <taxon>Autobranchia</taxon>
        <taxon>Heteroconchia</taxon>
        <taxon>Palaeoheterodonta</taxon>
        <taxon>Unionida</taxon>
        <taxon>Unionoidea</taxon>
        <taxon>Unionidae</taxon>
        <taxon>Ambleminae</taxon>
        <taxon>Lampsilini</taxon>
        <taxon>Potamilus</taxon>
    </lineage>
</organism>
<reference evidence="3" key="2">
    <citation type="journal article" date="2021" name="Genome Biol. Evol.">
        <title>Developing a high-quality reference genome for a parasitic bivalve with doubly uniparental inheritance (Bivalvia: Unionida).</title>
        <authorList>
            <person name="Smith C.H."/>
        </authorList>
    </citation>
    <scope>NUCLEOTIDE SEQUENCE</scope>
    <source>
        <strain evidence="3">CHS0354</strain>
        <tissue evidence="3">Mantle</tissue>
    </source>
</reference>
<keyword evidence="2" id="KW-0472">Membrane</keyword>
<comment type="caution">
    <text evidence="3">The sequence shown here is derived from an EMBL/GenBank/DDBJ whole genome shotgun (WGS) entry which is preliminary data.</text>
</comment>
<feature type="compositionally biased region" description="Polar residues" evidence="1">
    <location>
        <begin position="775"/>
        <end position="795"/>
    </location>
</feature>
<dbReference type="EMBL" id="JAEAOA010002117">
    <property type="protein sequence ID" value="KAK3600540.1"/>
    <property type="molecule type" value="Genomic_DNA"/>
</dbReference>
<dbReference type="AlphaFoldDB" id="A0AAE0W533"/>